<feature type="region of interest" description="Disordered" evidence="4">
    <location>
        <begin position="1213"/>
        <end position="1254"/>
    </location>
</feature>
<dbReference type="SMART" id="SM00248">
    <property type="entry name" value="ANK"/>
    <property type="match status" value="6"/>
</dbReference>
<keyword evidence="5" id="KW-1133">Transmembrane helix</keyword>
<dbReference type="InterPro" id="IPR002110">
    <property type="entry name" value="Ankyrin_rpt"/>
</dbReference>
<evidence type="ECO:0000256" key="5">
    <source>
        <dbReference type="SAM" id="Phobius"/>
    </source>
</evidence>
<dbReference type="AlphaFoldDB" id="A0A9W4WJE4"/>
<dbReference type="Proteomes" id="UP001152533">
    <property type="component" value="Unassembled WGS sequence"/>
</dbReference>
<dbReference type="Gene3D" id="1.25.40.20">
    <property type="entry name" value="Ankyrin repeat-containing domain"/>
    <property type="match status" value="2"/>
</dbReference>
<feature type="compositionally biased region" description="Polar residues" evidence="4">
    <location>
        <begin position="973"/>
        <end position="985"/>
    </location>
</feature>
<dbReference type="GO" id="GO:0046873">
    <property type="term" value="F:metal ion transmembrane transporter activity"/>
    <property type="evidence" value="ECO:0007669"/>
    <property type="project" value="InterPro"/>
</dbReference>
<feature type="transmembrane region" description="Helical" evidence="5">
    <location>
        <begin position="1139"/>
        <end position="1161"/>
    </location>
</feature>
<dbReference type="Gene3D" id="1.20.58.340">
    <property type="entry name" value="Magnesium transport protein CorA, transmembrane region"/>
    <property type="match status" value="1"/>
</dbReference>
<name>A0A9W4WJE4_9PEZI</name>
<feature type="transmembrane region" description="Helical" evidence="5">
    <location>
        <begin position="1173"/>
        <end position="1194"/>
    </location>
</feature>
<dbReference type="PANTHER" id="PTHR24198">
    <property type="entry name" value="ANKYRIN REPEAT AND PROTEIN KINASE DOMAIN-CONTAINING PROTEIN"/>
    <property type="match status" value="1"/>
</dbReference>
<dbReference type="EMBL" id="CAMGZC010000984">
    <property type="protein sequence ID" value="CAI0651015.1"/>
    <property type="molecule type" value="Genomic_DNA"/>
</dbReference>
<evidence type="ECO:0000313" key="7">
    <source>
        <dbReference type="Proteomes" id="UP001152533"/>
    </source>
</evidence>
<feature type="compositionally biased region" description="Basic and acidic residues" evidence="4">
    <location>
        <begin position="505"/>
        <end position="529"/>
    </location>
</feature>
<feature type="repeat" description="ANK" evidence="3">
    <location>
        <begin position="140"/>
        <end position="172"/>
    </location>
</feature>
<keyword evidence="5" id="KW-0812">Transmembrane</keyword>
<evidence type="ECO:0000256" key="2">
    <source>
        <dbReference type="ARBA" id="ARBA00023043"/>
    </source>
</evidence>
<protein>
    <recommendedName>
        <fullName evidence="8">Ankyrin repeat protein</fullName>
    </recommendedName>
</protein>
<evidence type="ECO:0000256" key="1">
    <source>
        <dbReference type="ARBA" id="ARBA00022737"/>
    </source>
</evidence>
<keyword evidence="5" id="KW-0472">Membrane</keyword>
<dbReference type="PROSITE" id="PS50088">
    <property type="entry name" value="ANK_REPEAT"/>
    <property type="match status" value="1"/>
</dbReference>
<dbReference type="Pfam" id="PF01544">
    <property type="entry name" value="CorA"/>
    <property type="match status" value="1"/>
</dbReference>
<dbReference type="PANTHER" id="PTHR24198:SF165">
    <property type="entry name" value="ANKYRIN REPEAT-CONTAINING PROTEIN-RELATED"/>
    <property type="match status" value="1"/>
</dbReference>
<keyword evidence="2 3" id="KW-0040">ANK repeat</keyword>
<feature type="region of interest" description="Disordered" evidence="4">
    <location>
        <begin position="1"/>
        <end position="25"/>
    </location>
</feature>
<feature type="region of interest" description="Disordered" evidence="4">
    <location>
        <begin position="969"/>
        <end position="994"/>
    </location>
</feature>
<accession>A0A9W4WJE4</accession>
<sequence length="1254" mass="142272">MSMNGSSNSGVNSERNSHPRIEPSGLLHVQTVYDDAGRDDGHITSPIFEEIINWRKGNVPDEAQHEYEETPLHRLINTAADDKSALRDLEENLEEWKPLINIRCSDTKETALLLAIWKGFEGVAARLLQAGADPELENDSGWLPLQAACDVGKDTMIEALLSAGANPAKRGHDAQYPLDGAVKWPLKPQLLRELVMPHQHSINEIYKESEWPPLNKAVYHGTEGAIDILLEVGASLSLVDFEEWTPLTTAIRQNQPKIVAKLFRHLAGQPPKDIQSAIDTPDSDGITPIMLLCGGRLLDDTSNDSLTTPDITKELLKLGPDVSAIDFEENTVLHYAMNPKVPRDENLVKALIQLMQPERILQSNIRGETAFDSCFDKENDCPFSESQGLVRFLVELFARDRTRQQADEPLCWTVYRLERHSTALELFTQLKQAGKIRGNFDPHRCPLVEWAIHARLPRVLLTYLRVVGLNKKGDNDSVVDQDRERGLNLIRRLRAEPQASLPRPSEPDRQRGPAEQKSSDQNRDEDRDLKDLKDLEDILDYLYPEKAERRINPWDLSEQTEPMKEASQRFQAAIIQNNFFKFRNVQEILYDSDERENVRQTVERLQRFEYNPNTHKQLSSHGPGVNFRVGPNFTWIHLPASNITWMEDAVKKILKKKDCKDETEKFASFLRSSWIEIPDRTSMSRFMRPRYVVKDKGSSTNSKVRFIVKDIGDEETGRSRSQANEEYQYDTGLFSPVNDRNMASLARGSGGEVSKGEVELPRVSFIAPPSESMMIDHQTDEKNDESISASAIYMPYLYFSTYHKGESDRDSGPKIGTKSPEERLVLDEIDLRQSLFAAYKDSVIHQPATLDEFYYHFASDNDSRRDRDFRNKDQVITKYLKPGGKQELNYWPVLRVSQVWIWIIDEKWIITSTSSARNDVHDNLFTNILEHLQKQVKNGSRRVGPSSATEMSKVIVNYCIGAYERKRKRKVTTDGSTSAQANAQKNGLPKEERSIRQIFSDSINEIGRKESSLFKQAYGHHHLSSNGQASKNKGQSTEQTMGHLSSTLGKVARQLCDIKDIRDDLNILKTVATFQRKVQYQMAGPCANGDFETDYILGDIREMDRFAEQTQEAVKTTLTLVESDIGNLQGMEAVKQGKIVLIFTLVTVWFLPLSFLTSLFALDVASFLTAPAWSLYVIFVVPLLFLLVAIAYVWKLEIVQYYSKMQRNAAKESQPTKITRAKSSALSCPPLGGLRRRGRADEEHGVSSNSDLGK</sequence>
<feature type="region of interest" description="Disordered" evidence="4">
    <location>
        <begin position="1022"/>
        <end position="1042"/>
    </location>
</feature>
<evidence type="ECO:0008006" key="8">
    <source>
        <dbReference type="Google" id="ProtNLM"/>
    </source>
</evidence>
<evidence type="ECO:0000256" key="3">
    <source>
        <dbReference type="PROSITE-ProRule" id="PRU00023"/>
    </source>
</evidence>
<dbReference type="GO" id="GO:0016020">
    <property type="term" value="C:membrane"/>
    <property type="evidence" value="ECO:0007669"/>
    <property type="project" value="InterPro"/>
</dbReference>
<proteinExistence type="predicted"/>
<feature type="compositionally biased region" description="Polar residues" evidence="4">
    <location>
        <begin position="1024"/>
        <end position="1042"/>
    </location>
</feature>
<evidence type="ECO:0000313" key="6">
    <source>
        <dbReference type="EMBL" id="CAI0651015.1"/>
    </source>
</evidence>
<evidence type="ECO:0000256" key="4">
    <source>
        <dbReference type="SAM" id="MobiDB-lite"/>
    </source>
</evidence>
<feature type="compositionally biased region" description="Low complexity" evidence="4">
    <location>
        <begin position="1"/>
        <end position="14"/>
    </location>
</feature>
<keyword evidence="1" id="KW-0677">Repeat</keyword>
<dbReference type="InterPro" id="IPR036770">
    <property type="entry name" value="Ankyrin_rpt-contain_sf"/>
</dbReference>
<gene>
    <name evidence="6" type="ORF">CGXH109_LOCUS101943</name>
</gene>
<feature type="region of interest" description="Disordered" evidence="4">
    <location>
        <begin position="494"/>
        <end position="529"/>
    </location>
</feature>
<dbReference type="SUPFAM" id="SSF48403">
    <property type="entry name" value="Ankyrin repeat"/>
    <property type="match status" value="1"/>
</dbReference>
<comment type="caution">
    <text evidence="6">The sequence shown here is derived from an EMBL/GenBank/DDBJ whole genome shotgun (WGS) entry which is preliminary data.</text>
</comment>
<keyword evidence="7" id="KW-1185">Reference proteome</keyword>
<organism evidence="6 7">
    <name type="scientific">Colletotrichum noveboracense</name>
    <dbReference type="NCBI Taxonomy" id="2664923"/>
    <lineage>
        <taxon>Eukaryota</taxon>
        <taxon>Fungi</taxon>
        <taxon>Dikarya</taxon>
        <taxon>Ascomycota</taxon>
        <taxon>Pezizomycotina</taxon>
        <taxon>Sordariomycetes</taxon>
        <taxon>Hypocreomycetidae</taxon>
        <taxon>Glomerellales</taxon>
        <taxon>Glomerellaceae</taxon>
        <taxon>Colletotrichum</taxon>
        <taxon>Colletotrichum gloeosporioides species complex</taxon>
    </lineage>
</organism>
<feature type="compositionally biased region" description="Polar residues" evidence="4">
    <location>
        <begin position="1213"/>
        <end position="1226"/>
    </location>
</feature>
<reference evidence="6" key="1">
    <citation type="submission" date="2022-08" db="EMBL/GenBank/DDBJ databases">
        <authorList>
            <person name="Giroux E."/>
            <person name="Giroux E."/>
        </authorList>
    </citation>
    <scope>NUCLEOTIDE SEQUENCE</scope>
    <source>
        <strain evidence="6">H1091258</strain>
    </source>
</reference>
<dbReference type="InterPro" id="IPR002523">
    <property type="entry name" value="MgTranspt_CorA/ZnTranspt_ZntB"/>
</dbReference>